<keyword evidence="2" id="KW-1185">Reference proteome</keyword>
<evidence type="ECO:0000313" key="2">
    <source>
        <dbReference type="Proteomes" id="UP001595530"/>
    </source>
</evidence>
<dbReference type="Gene3D" id="3.60.20.10">
    <property type="entry name" value="Glutamine Phosphoribosylpyrophosphate, subunit 1, domain 1"/>
    <property type="match status" value="1"/>
</dbReference>
<dbReference type="RefSeq" id="WP_390321594.1">
    <property type="nucleotide sequence ID" value="NZ_JBHRTP010000018.1"/>
</dbReference>
<organism evidence="1 2">
    <name type="scientific">Undibacterium arcticum</name>
    <dbReference type="NCBI Taxonomy" id="1762892"/>
    <lineage>
        <taxon>Bacteria</taxon>
        <taxon>Pseudomonadati</taxon>
        <taxon>Pseudomonadota</taxon>
        <taxon>Betaproteobacteria</taxon>
        <taxon>Burkholderiales</taxon>
        <taxon>Oxalobacteraceae</taxon>
        <taxon>Undibacterium</taxon>
    </lineage>
</organism>
<dbReference type="InterPro" id="IPR029055">
    <property type="entry name" value="Ntn_hydrolases_N"/>
</dbReference>
<dbReference type="InterPro" id="IPR010430">
    <property type="entry name" value="DUF1028"/>
</dbReference>
<dbReference type="EMBL" id="JBHRTP010000018">
    <property type="protein sequence ID" value="MFC3107663.1"/>
    <property type="molecule type" value="Genomic_DNA"/>
</dbReference>
<evidence type="ECO:0000313" key="1">
    <source>
        <dbReference type="EMBL" id="MFC3107663.1"/>
    </source>
</evidence>
<sequence>MTFSIAARCQRTGAFGAAISSSSPAVGSRCVWIAPGHGVVLSQNITDPAIGQAGIALLEQGAAAAAVLGQLALRDSFEWRQVAVLDRSGTTAWSSGRQTLGCHHVVVGQDCVAAGNLLAETGVIDAMVAAFAQSTDLDLPQRLLDALAAGLERGGEAGPVRSAALKVCTEESWPTVDLRVDWDDAPIAALIRAWDVYRPQMANYILRARDPSGAPSFGVPGDPA</sequence>
<gene>
    <name evidence="1" type="ORF">ACFOFO_06775</name>
</gene>
<reference evidence="2" key="1">
    <citation type="journal article" date="2019" name="Int. J. Syst. Evol. Microbiol.">
        <title>The Global Catalogue of Microorganisms (GCM) 10K type strain sequencing project: providing services to taxonomists for standard genome sequencing and annotation.</title>
        <authorList>
            <consortium name="The Broad Institute Genomics Platform"/>
            <consortium name="The Broad Institute Genome Sequencing Center for Infectious Disease"/>
            <person name="Wu L."/>
            <person name="Ma J."/>
        </authorList>
    </citation>
    <scope>NUCLEOTIDE SEQUENCE [LARGE SCALE GENOMIC DNA]</scope>
    <source>
        <strain evidence="2">KCTC 42986</strain>
    </source>
</reference>
<name>A0ABV7EY04_9BURK</name>
<dbReference type="PANTHER" id="PTHR39328:SF1">
    <property type="entry name" value="BLL2871 PROTEIN"/>
    <property type="match status" value="1"/>
</dbReference>
<dbReference type="PANTHER" id="PTHR39328">
    <property type="entry name" value="BLL2871 PROTEIN"/>
    <property type="match status" value="1"/>
</dbReference>
<dbReference type="Pfam" id="PF06267">
    <property type="entry name" value="DUF1028"/>
    <property type="match status" value="1"/>
</dbReference>
<comment type="caution">
    <text evidence="1">The sequence shown here is derived from an EMBL/GenBank/DDBJ whole genome shotgun (WGS) entry which is preliminary data.</text>
</comment>
<accession>A0ABV7EY04</accession>
<dbReference type="Proteomes" id="UP001595530">
    <property type="component" value="Unassembled WGS sequence"/>
</dbReference>
<protein>
    <submittedName>
        <fullName evidence="1">DUF1028 domain-containing protein</fullName>
    </submittedName>
</protein>
<dbReference type="SUPFAM" id="SSF56235">
    <property type="entry name" value="N-terminal nucleophile aminohydrolases (Ntn hydrolases)"/>
    <property type="match status" value="1"/>
</dbReference>
<proteinExistence type="predicted"/>